<gene>
    <name evidence="5" type="primary">LOC116195869</name>
    <name evidence="2" type="ORF">CDL15_Pgr011808</name>
</gene>
<reference evidence="4" key="3">
    <citation type="journal article" date="2020" name="Plant Biotechnol. J.">
        <title>The pomegranate (Punica granatum L.) draft genome dissects genetic divergence between soft- and hard-seeded cultivars.</title>
        <authorList>
            <person name="Luo X."/>
            <person name="Li H."/>
            <person name="Wu Z."/>
            <person name="Yao W."/>
            <person name="Zhao P."/>
            <person name="Cao D."/>
            <person name="Yu H."/>
            <person name="Li K."/>
            <person name="Poudel K."/>
            <person name="Zhao D."/>
            <person name="Zhang F."/>
            <person name="Xia X."/>
            <person name="Chen L."/>
            <person name="Wang Q."/>
            <person name="Jing D."/>
            <person name="Cao S."/>
        </authorList>
    </citation>
    <scope>NUCLEOTIDE SEQUENCE [LARGE SCALE GENOMIC DNA]</scope>
</reference>
<evidence type="ECO:0000313" key="4">
    <source>
        <dbReference type="Proteomes" id="UP000515151"/>
    </source>
</evidence>
<reference evidence="3" key="1">
    <citation type="journal article" date="2017" name="Plant J.">
        <title>The pomegranate (Punica granatum L.) genome and the genomics of punicalagin biosynthesis.</title>
        <authorList>
            <person name="Qin G."/>
            <person name="Xu C."/>
            <person name="Ming R."/>
            <person name="Tang H."/>
            <person name="Guyot R."/>
            <person name="Kramer E.M."/>
            <person name="Hu Y."/>
            <person name="Yi X."/>
            <person name="Qi Y."/>
            <person name="Xu X."/>
            <person name="Gao Z."/>
            <person name="Pan H."/>
            <person name="Jian J."/>
            <person name="Tian Y."/>
            <person name="Yue Z."/>
            <person name="Xu Y."/>
        </authorList>
    </citation>
    <scope>NUCLEOTIDE SEQUENCE [LARGE SCALE GENOMIC DNA]</scope>
    <source>
        <strain evidence="3">cv. Dabenzi</strain>
    </source>
</reference>
<accession>A0A218XEI5</accession>
<feature type="compositionally biased region" description="Basic and acidic residues" evidence="1">
    <location>
        <begin position="52"/>
        <end position="72"/>
    </location>
</feature>
<sequence length="243" mass="27530">MHNENSPGHHSKETHGMRSDIDDTTPLSDVKAPNMFERAKEEIEALVQTIHPKKESQTHEKRDQSKEAKLKADPSNSPSASNDGKAPNFIKRAKEELEEFIHSRHHHHKETHGRSDDIDENTPIGEVKGPNVFERAKEEIDALVQAIHPKKESNHSPKASPSRHHHHKETHGRSDGIDENTPVSDIKGPNVFERAKEEIEALVQTIHPKKEPKHDSPNKEGGFRHNIEKGLEKVRSPWGHKSD</sequence>
<feature type="compositionally biased region" description="Basic and acidic residues" evidence="1">
    <location>
        <begin position="10"/>
        <end position="21"/>
    </location>
</feature>
<reference evidence="5" key="4">
    <citation type="submission" date="2025-04" db="UniProtKB">
        <authorList>
            <consortium name="RefSeq"/>
        </authorList>
    </citation>
    <scope>IDENTIFICATION</scope>
    <source>
        <tissue evidence="5">Leaf</tissue>
    </source>
</reference>
<evidence type="ECO:0000313" key="2">
    <source>
        <dbReference type="EMBL" id="OWM83126.1"/>
    </source>
</evidence>
<protein>
    <submittedName>
        <fullName evidence="5">Uncharacterized protein LOC116195869</fullName>
    </submittedName>
</protein>
<feature type="compositionally biased region" description="Basic residues" evidence="1">
    <location>
        <begin position="161"/>
        <end position="170"/>
    </location>
</feature>
<evidence type="ECO:0000256" key="1">
    <source>
        <dbReference type="SAM" id="MobiDB-lite"/>
    </source>
</evidence>
<proteinExistence type="predicted"/>
<dbReference type="AlphaFoldDB" id="A0A218XEI5"/>
<organism evidence="2 3">
    <name type="scientific">Punica granatum</name>
    <name type="common">Pomegranate</name>
    <dbReference type="NCBI Taxonomy" id="22663"/>
    <lineage>
        <taxon>Eukaryota</taxon>
        <taxon>Viridiplantae</taxon>
        <taxon>Streptophyta</taxon>
        <taxon>Embryophyta</taxon>
        <taxon>Tracheophyta</taxon>
        <taxon>Spermatophyta</taxon>
        <taxon>Magnoliopsida</taxon>
        <taxon>eudicotyledons</taxon>
        <taxon>Gunneridae</taxon>
        <taxon>Pentapetalae</taxon>
        <taxon>rosids</taxon>
        <taxon>malvids</taxon>
        <taxon>Myrtales</taxon>
        <taxon>Lythraceae</taxon>
        <taxon>Punica</taxon>
    </lineage>
</organism>
<evidence type="ECO:0000313" key="3">
    <source>
        <dbReference type="Proteomes" id="UP000197138"/>
    </source>
</evidence>
<feature type="compositionally biased region" description="Basic and acidic residues" evidence="1">
    <location>
        <begin position="92"/>
        <end position="102"/>
    </location>
</feature>
<keyword evidence="4" id="KW-1185">Reference proteome</keyword>
<dbReference type="Proteomes" id="UP000197138">
    <property type="component" value="Unassembled WGS sequence"/>
</dbReference>
<evidence type="ECO:0000313" key="5">
    <source>
        <dbReference type="RefSeq" id="XP_031381112.1"/>
    </source>
</evidence>
<dbReference type="PANTHER" id="PTHR35277">
    <property type="entry name" value="OS09G0363700 PROTEIN"/>
    <property type="match status" value="1"/>
</dbReference>
<dbReference type="RefSeq" id="XP_031381112.1">
    <property type="nucleotide sequence ID" value="XM_031525252.1"/>
</dbReference>
<dbReference type="Proteomes" id="UP000515151">
    <property type="component" value="Chromosome 2"/>
</dbReference>
<reference evidence="2" key="2">
    <citation type="submission" date="2017-06" db="EMBL/GenBank/DDBJ databases">
        <title>The pomegranate genome and the genomics of punicalagin biosynthesis.</title>
        <authorList>
            <person name="Xu C."/>
        </authorList>
    </citation>
    <scope>NUCLEOTIDE SEQUENCE [LARGE SCALE GENOMIC DNA]</scope>
    <source>
        <tissue evidence="2">Fresh leaf</tissue>
    </source>
</reference>
<feature type="region of interest" description="Disordered" evidence="1">
    <location>
        <begin position="1"/>
        <end position="243"/>
    </location>
</feature>
<dbReference type="PANTHER" id="PTHR35277:SF10">
    <property type="entry name" value="OS09G0363700 PROTEIN"/>
    <property type="match status" value="1"/>
</dbReference>
<dbReference type="GeneID" id="116195869"/>
<dbReference type="EMBL" id="MTKT01001935">
    <property type="protein sequence ID" value="OWM83126.1"/>
    <property type="molecule type" value="Genomic_DNA"/>
</dbReference>
<dbReference type="OrthoDB" id="1932113at2759"/>
<name>A0A218XEI5_PUNGR</name>
<feature type="compositionally biased region" description="Basic and acidic residues" evidence="1">
    <location>
        <begin position="208"/>
        <end position="243"/>
    </location>
</feature>